<dbReference type="SMART" id="SM00793">
    <property type="entry name" value="AgrB"/>
    <property type="match status" value="1"/>
</dbReference>
<name>A0A2N0URR9_9FIRM</name>
<comment type="caution">
    <text evidence="9">The sequence shown here is derived from an EMBL/GenBank/DDBJ whole genome shotgun (WGS) entry which is preliminary data.</text>
</comment>
<evidence type="ECO:0000313" key="9">
    <source>
        <dbReference type="EMBL" id="PKD29702.1"/>
    </source>
</evidence>
<evidence type="ECO:0000256" key="3">
    <source>
        <dbReference type="ARBA" id="ARBA00022670"/>
    </source>
</evidence>
<keyword evidence="5" id="KW-0378">Hydrolase</keyword>
<evidence type="ECO:0000256" key="5">
    <source>
        <dbReference type="ARBA" id="ARBA00022801"/>
    </source>
</evidence>
<evidence type="ECO:0000256" key="4">
    <source>
        <dbReference type="ARBA" id="ARBA00022692"/>
    </source>
</evidence>
<evidence type="ECO:0000256" key="7">
    <source>
        <dbReference type="ARBA" id="ARBA00023136"/>
    </source>
</evidence>
<evidence type="ECO:0000256" key="8">
    <source>
        <dbReference type="SAM" id="Phobius"/>
    </source>
</evidence>
<keyword evidence="6 8" id="KW-1133">Transmembrane helix</keyword>
<evidence type="ECO:0000313" key="10">
    <source>
        <dbReference type="Proteomes" id="UP000233425"/>
    </source>
</evidence>
<proteinExistence type="predicted"/>
<feature type="transmembrane region" description="Helical" evidence="8">
    <location>
        <begin position="145"/>
        <end position="166"/>
    </location>
</feature>
<feature type="transmembrane region" description="Helical" evidence="8">
    <location>
        <begin position="24"/>
        <end position="49"/>
    </location>
</feature>
<dbReference type="Proteomes" id="UP000233425">
    <property type="component" value="Unassembled WGS sequence"/>
</dbReference>
<keyword evidence="3" id="KW-0645">Protease</keyword>
<keyword evidence="2" id="KW-0673">Quorum sensing</keyword>
<dbReference type="GO" id="GO:0009372">
    <property type="term" value="P:quorum sensing"/>
    <property type="evidence" value="ECO:0007669"/>
    <property type="project" value="UniProtKB-KW"/>
</dbReference>
<gene>
    <name evidence="9" type="ORF">RBATCC27255_01122</name>
</gene>
<dbReference type="GO" id="GO:0008233">
    <property type="term" value="F:peptidase activity"/>
    <property type="evidence" value="ECO:0007669"/>
    <property type="project" value="UniProtKB-KW"/>
</dbReference>
<evidence type="ECO:0000256" key="2">
    <source>
        <dbReference type="ARBA" id="ARBA00022654"/>
    </source>
</evidence>
<organism evidence="9 10">
    <name type="scientific">Ruminococcus bromii</name>
    <dbReference type="NCBI Taxonomy" id="40518"/>
    <lineage>
        <taxon>Bacteria</taxon>
        <taxon>Bacillati</taxon>
        <taxon>Bacillota</taxon>
        <taxon>Clostridia</taxon>
        <taxon>Eubacteriales</taxon>
        <taxon>Oscillospiraceae</taxon>
        <taxon>Ruminococcus</taxon>
    </lineage>
</organism>
<evidence type="ECO:0000256" key="1">
    <source>
        <dbReference type="ARBA" id="ARBA00022475"/>
    </source>
</evidence>
<dbReference type="GO" id="GO:0006508">
    <property type="term" value="P:proteolysis"/>
    <property type="evidence" value="ECO:0007669"/>
    <property type="project" value="UniProtKB-KW"/>
</dbReference>
<keyword evidence="1" id="KW-1003">Cell membrane</keyword>
<protein>
    <submittedName>
        <fullName evidence="9">Putative accessory gene regulator protein</fullName>
    </submittedName>
</protein>
<feature type="transmembrane region" description="Helical" evidence="8">
    <location>
        <begin position="172"/>
        <end position="189"/>
    </location>
</feature>
<sequence length="196" mass="23018">MLHSLSRNIAVFLFDDNDKFPLEVYIYGIEICLSSLIGIIAILIISFMIGRFFEGILYIITLFIIRSCTGGYHAQTYFKCNLIYIFSFLCTIKFYNFLSKQYLIFNNYFCLIIMIISIIIIWLYAPVENVNKKINEKSKKKFKRLSIIEIVLSSFVAILILCMFHFYQALVIFPTFFVIDISVLVEVILSKRRNKK</sequence>
<accession>A0A2N0URR9</accession>
<reference evidence="9" key="1">
    <citation type="journal article" date="2018" name="Environ. Microbiol.">
        <title>Sporulation capability and amylosome conservation among diverse human colonic and rumen isolates of the keystone starch-degrader Ruminococcus bromii.</title>
        <authorList>
            <person name="Mukhopadhya I."/>
            <person name="Morais S."/>
            <person name="Laverde-Gomez J."/>
            <person name="Sheridan P.O."/>
            <person name="Walker A.W."/>
            <person name="Kelly W."/>
            <person name="Klieve A.V."/>
            <person name="Ouwerkerk D."/>
            <person name="Duncan S.H."/>
            <person name="Louis P."/>
            <person name="Koropatkin N."/>
            <person name="Cockburn D."/>
            <person name="Kibler R."/>
            <person name="Cooper P.J."/>
            <person name="Sandoval C."/>
            <person name="Crost E."/>
            <person name="Juge N."/>
            <person name="Bayer E.A."/>
            <person name="Flint H.J."/>
        </authorList>
    </citation>
    <scope>NUCLEOTIDE SEQUENCE [LARGE SCALE GENOMIC DNA]</scope>
    <source>
        <strain evidence="9">ATCC 27255</strain>
    </source>
</reference>
<dbReference type="RefSeq" id="WP_101029128.1">
    <property type="nucleotide sequence ID" value="NZ_CABMMZ010000054.1"/>
</dbReference>
<keyword evidence="7 8" id="KW-0472">Membrane</keyword>
<feature type="transmembrane region" description="Helical" evidence="8">
    <location>
        <begin position="104"/>
        <end position="125"/>
    </location>
</feature>
<keyword evidence="4 8" id="KW-0812">Transmembrane</keyword>
<dbReference type="Pfam" id="PF04647">
    <property type="entry name" value="AgrB"/>
    <property type="match status" value="1"/>
</dbReference>
<dbReference type="AlphaFoldDB" id="A0A2N0URR9"/>
<keyword evidence="10" id="KW-1185">Reference proteome</keyword>
<dbReference type="GO" id="GO:0016020">
    <property type="term" value="C:membrane"/>
    <property type="evidence" value="ECO:0007669"/>
    <property type="project" value="InterPro"/>
</dbReference>
<dbReference type="EMBL" id="NNSR01000054">
    <property type="protein sequence ID" value="PKD29702.1"/>
    <property type="molecule type" value="Genomic_DNA"/>
</dbReference>
<dbReference type="InterPro" id="IPR006741">
    <property type="entry name" value="AgrB"/>
</dbReference>
<feature type="transmembrane region" description="Helical" evidence="8">
    <location>
        <begin position="55"/>
        <end position="74"/>
    </location>
</feature>
<evidence type="ECO:0000256" key="6">
    <source>
        <dbReference type="ARBA" id="ARBA00022989"/>
    </source>
</evidence>